<evidence type="ECO:0000313" key="3">
    <source>
        <dbReference type="EMBL" id="EPQ52672.1"/>
    </source>
</evidence>
<accession>S7PZE5</accession>
<keyword evidence="4" id="KW-1185">Reference proteome</keyword>
<dbReference type="OrthoDB" id="3173171at2759"/>
<keyword evidence="1" id="KW-0175">Coiled coil</keyword>
<dbReference type="STRING" id="670483.S7PZE5"/>
<dbReference type="EMBL" id="KB469307">
    <property type="protein sequence ID" value="EPQ52672.1"/>
    <property type="molecule type" value="Genomic_DNA"/>
</dbReference>
<protein>
    <submittedName>
        <fullName evidence="3">Uncharacterized protein</fullName>
    </submittedName>
</protein>
<dbReference type="eggNOG" id="ENOG502SMCZ">
    <property type="taxonomic scope" value="Eukaryota"/>
</dbReference>
<gene>
    <name evidence="3" type="ORF">GLOTRDRAFT_79797</name>
</gene>
<dbReference type="HOGENOM" id="CLU_031481_4_0_1"/>
<dbReference type="OMA" id="LEARCMT"/>
<dbReference type="RefSeq" id="XP_007868950.1">
    <property type="nucleotide sequence ID" value="XM_007870759.1"/>
</dbReference>
<dbReference type="AlphaFoldDB" id="S7PZE5"/>
<name>S7PZE5_GLOTA</name>
<evidence type="ECO:0000313" key="4">
    <source>
        <dbReference type="Proteomes" id="UP000030669"/>
    </source>
</evidence>
<evidence type="ECO:0000256" key="2">
    <source>
        <dbReference type="SAM" id="MobiDB-lite"/>
    </source>
</evidence>
<feature type="region of interest" description="Disordered" evidence="2">
    <location>
        <begin position="68"/>
        <end position="90"/>
    </location>
</feature>
<reference evidence="3 4" key="1">
    <citation type="journal article" date="2012" name="Science">
        <title>The Paleozoic origin of enzymatic lignin decomposition reconstructed from 31 fungal genomes.</title>
        <authorList>
            <person name="Floudas D."/>
            <person name="Binder M."/>
            <person name="Riley R."/>
            <person name="Barry K."/>
            <person name="Blanchette R.A."/>
            <person name="Henrissat B."/>
            <person name="Martinez A.T."/>
            <person name="Otillar R."/>
            <person name="Spatafora J.W."/>
            <person name="Yadav J.S."/>
            <person name="Aerts A."/>
            <person name="Benoit I."/>
            <person name="Boyd A."/>
            <person name="Carlson A."/>
            <person name="Copeland A."/>
            <person name="Coutinho P.M."/>
            <person name="de Vries R.P."/>
            <person name="Ferreira P."/>
            <person name="Findley K."/>
            <person name="Foster B."/>
            <person name="Gaskell J."/>
            <person name="Glotzer D."/>
            <person name="Gorecki P."/>
            <person name="Heitman J."/>
            <person name="Hesse C."/>
            <person name="Hori C."/>
            <person name="Igarashi K."/>
            <person name="Jurgens J.A."/>
            <person name="Kallen N."/>
            <person name="Kersten P."/>
            <person name="Kohler A."/>
            <person name="Kuees U."/>
            <person name="Kumar T.K.A."/>
            <person name="Kuo A."/>
            <person name="LaButti K."/>
            <person name="Larrondo L.F."/>
            <person name="Lindquist E."/>
            <person name="Ling A."/>
            <person name="Lombard V."/>
            <person name="Lucas S."/>
            <person name="Lundell T."/>
            <person name="Martin R."/>
            <person name="McLaughlin D.J."/>
            <person name="Morgenstern I."/>
            <person name="Morin E."/>
            <person name="Murat C."/>
            <person name="Nagy L.G."/>
            <person name="Nolan M."/>
            <person name="Ohm R.A."/>
            <person name="Patyshakuliyeva A."/>
            <person name="Rokas A."/>
            <person name="Ruiz-Duenas F.J."/>
            <person name="Sabat G."/>
            <person name="Salamov A."/>
            <person name="Samejima M."/>
            <person name="Schmutz J."/>
            <person name="Slot J.C."/>
            <person name="St John F."/>
            <person name="Stenlid J."/>
            <person name="Sun H."/>
            <person name="Sun S."/>
            <person name="Syed K."/>
            <person name="Tsang A."/>
            <person name="Wiebenga A."/>
            <person name="Young D."/>
            <person name="Pisabarro A."/>
            <person name="Eastwood D.C."/>
            <person name="Martin F."/>
            <person name="Cullen D."/>
            <person name="Grigoriev I.V."/>
            <person name="Hibbett D.S."/>
        </authorList>
    </citation>
    <scope>NUCLEOTIDE SEQUENCE [LARGE SCALE GENOMIC DNA]</scope>
    <source>
        <strain evidence="3 4">ATCC 11539</strain>
    </source>
</reference>
<feature type="coiled-coil region" evidence="1">
    <location>
        <begin position="5"/>
        <end position="60"/>
    </location>
</feature>
<organism evidence="3 4">
    <name type="scientific">Gloeophyllum trabeum (strain ATCC 11539 / FP-39264 / Madison 617)</name>
    <name type="common">Brown rot fungus</name>
    <dbReference type="NCBI Taxonomy" id="670483"/>
    <lineage>
        <taxon>Eukaryota</taxon>
        <taxon>Fungi</taxon>
        <taxon>Dikarya</taxon>
        <taxon>Basidiomycota</taxon>
        <taxon>Agaricomycotina</taxon>
        <taxon>Agaricomycetes</taxon>
        <taxon>Gloeophyllales</taxon>
        <taxon>Gloeophyllaceae</taxon>
        <taxon>Gloeophyllum</taxon>
    </lineage>
</organism>
<dbReference type="KEGG" id="gtr:GLOTRDRAFT_79797"/>
<dbReference type="GeneID" id="19308912"/>
<proteinExistence type="predicted"/>
<evidence type="ECO:0000256" key="1">
    <source>
        <dbReference type="SAM" id="Coils"/>
    </source>
</evidence>
<dbReference type="Proteomes" id="UP000030669">
    <property type="component" value="Unassembled WGS sequence"/>
</dbReference>
<feature type="compositionally biased region" description="Basic and acidic residues" evidence="2">
    <location>
        <begin position="79"/>
        <end position="90"/>
    </location>
</feature>
<sequence length="421" mass="47117">MAYELDLAKDEVGRLRVQVVTLEERCGRLEKTLQEMREMVRARDKELDRLKKERDRLLIDRTQSPAIAHNLKHGRAGKTHNDKQGSKHSIDEDRASLRYSRQIQDVHGLDLLSMSPTSLAFEEQRARLQSAETFMTKTDAWSGAQVIQAVQDLNSEVLQYAASAAELCLADYSAKPPPAKCREATIATASRLGEGLARVLSTRNHSQDPILVQFALQAAVIVCTARCFSSFCVGLPLKPDAFFAQIYLQIRSCEPQPVSSRWRALTHRYIHVLHPRLEEQAVEELVDVIFQLCADIMTAGKCSVSVSSKEALKNRFAPQIRRIVQAACKLARVTKEEIMSTNFEFLTVDPGRPYDAEDMIDSFAEYGAPTRGRVLCTTELGVRCTTVRRANEGGKAVEARKMLLKPRAIFDSVIQVLGTEG</sequence>